<feature type="compositionally biased region" description="Low complexity" evidence="8">
    <location>
        <begin position="683"/>
        <end position="695"/>
    </location>
</feature>
<evidence type="ECO:0000256" key="2">
    <source>
        <dbReference type="ARBA" id="ARBA00008789"/>
    </source>
</evidence>
<dbReference type="InterPro" id="IPR027417">
    <property type="entry name" value="P-loop_NTPase"/>
</dbReference>
<dbReference type="InterPro" id="IPR018629">
    <property type="entry name" value="XK-rel"/>
</dbReference>
<feature type="non-terminal residue" evidence="9">
    <location>
        <position position="1"/>
    </location>
</feature>
<dbReference type="Gene3D" id="3.40.50.300">
    <property type="entry name" value="P-loop containing nucleotide triphosphate hydrolases"/>
    <property type="match status" value="1"/>
</dbReference>
<feature type="non-terminal residue" evidence="9">
    <location>
        <position position="890"/>
    </location>
</feature>
<evidence type="ECO:0000313" key="10">
    <source>
        <dbReference type="Proteomes" id="UP000759131"/>
    </source>
</evidence>
<feature type="transmembrane region" description="Helical" evidence="7">
    <location>
        <begin position="244"/>
        <end position="265"/>
    </location>
</feature>
<keyword evidence="10" id="KW-1185">Reference proteome</keyword>
<dbReference type="EMBL" id="CAJPIZ010006131">
    <property type="protein sequence ID" value="CAG2109255.1"/>
    <property type="molecule type" value="Genomic_DNA"/>
</dbReference>
<evidence type="ECO:0000313" key="9">
    <source>
        <dbReference type="EMBL" id="CAD7628825.1"/>
    </source>
</evidence>
<feature type="region of interest" description="Disordered" evidence="8">
    <location>
        <begin position="677"/>
        <end position="697"/>
    </location>
</feature>
<feature type="transmembrane region" description="Helical" evidence="7">
    <location>
        <begin position="480"/>
        <end position="502"/>
    </location>
</feature>
<feature type="compositionally biased region" description="Low complexity" evidence="8">
    <location>
        <begin position="645"/>
        <end position="656"/>
    </location>
</feature>
<evidence type="ECO:0000256" key="8">
    <source>
        <dbReference type="SAM" id="MobiDB-lite"/>
    </source>
</evidence>
<feature type="region of interest" description="Disordered" evidence="8">
    <location>
        <begin position="633"/>
        <end position="657"/>
    </location>
</feature>
<evidence type="ECO:0000256" key="1">
    <source>
        <dbReference type="ARBA" id="ARBA00004651"/>
    </source>
</evidence>
<dbReference type="EMBL" id="OC860706">
    <property type="protein sequence ID" value="CAD7628825.1"/>
    <property type="molecule type" value="Genomic_DNA"/>
</dbReference>
<accession>A0A7R9KT54</accession>
<keyword evidence="5 7" id="KW-1133">Transmembrane helix</keyword>
<feature type="transmembrane region" description="Helical" evidence="7">
    <location>
        <begin position="452"/>
        <end position="473"/>
    </location>
</feature>
<keyword evidence="4 7" id="KW-0812">Transmembrane</keyword>
<dbReference type="AlphaFoldDB" id="A0A7R9KT54"/>
<organism evidence="9">
    <name type="scientific">Medioppia subpectinata</name>
    <dbReference type="NCBI Taxonomy" id="1979941"/>
    <lineage>
        <taxon>Eukaryota</taxon>
        <taxon>Metazoa</taxon>
        <taxon>Ecdysozoa</taxon>
        <taxon>Arthropoda</taxon>
        <taxon>Chelicerata</taxon>
        <taxon>Arachnida</taxon>
        <taxon>Acari</taxon>
        <taxon>Acariformes</taxon>
        <taxon>Sarcoptiformes</taxon>
        <taxon>Oribatida</taxon>
        <taxon>Brachypylina</taxon>
        <taxon>Oppioidea</taxon>
        <taxon>Oppiidae</taxon>
        <taxon>Medioppia</taxon>
    </lineage>
</organism>
<dbReference type="GO" id="GO:0005886">
    <property type="term" value="C:plasma membrane"/>
    <property type="evidence" value="ECO:0007669"/>
    <property type="project" value="UniProtKB-SubCell"/>
</dbReference>
<evidence type="ECO:0000256" key="5">
    <source>
        <dbReference type="ARBA" id="ARBA00022989"/>
    </source>
</evidence>
<feature type="region of interest" description="Disordered" evidence="8">
    <location>
        <begin position="116"/>
        <end position="192"/>
    </location>
</feature>
<sequence>VGQRQLVCLARAILRHNRVLVLDEATANVDHQTDALIQTTIRHKFSDCTVLTIAHRLNTIIDCDRVLVLDAGEIIEFDEPFVLLQRKGRLYDMCRKTGKHMFNHLLNMAKKSHLKRLNTTQVDDEDRDRECNTDNEIPMNAMPDRNRQSPDNNSTNETTTSDGSTNRTANTTPAIPPLSAGHVQQNNEPTIVGPNRVALKSTQTIDSTASTPPADSLVVSDERSTLNSTTNGSAQVKCLQPCSIWGITWTCLFIGLCVLDVGSDYGQAFKYYLDQKYLYCALTLAFSLIPSLIVTINIRRMDDNTSENFPVWSTQHITSAPDTGPDTVTPPVWYRYTRTLLMWAQLAPVQQNIDILLHQLNTRQQSRSRESRQMNLNAVQHKSTEMVSLMLVVCFLEDVPQLVLQLYIVAKDKPQTVSLWTMLCILSSLVSLSKSLVSYESIQIPYKNAQEYYDNSVCLFIIVVARILALALFASVFTFYLVAFCIGHWLIMFIGIVCLNRVTSLKELGSTAYLAYVLIFCYHNPRGSSRLYNMRSIYYIIVFIENCLLTYVWYGQCPDDRWYKTVAVLPTMFCFFIGNNALSSIMDIWKRDTGPPATSSPNKCSILVTMATQAKCHNKHSNETSAMIVNTSLTPPAAATPPLPTNGQQNNDNNLNESTSGWVVGLTGFSITLATPAAPLPTGNGQQSNGQQNNGPEIVANRPILVAKRRLTTGSTPTAPLIQAPSELPPSATPFSDWDKFMARYSIVIYALDVGSDVYLVGKHSFNHDWWHLMTWTQLGPFQRYREILDHEMSRLRLIDTFMESAPQLVLQIGCLNQCTKLADFKCKHYRSGAYLAYVLTFCYHDSCGKLTGQQNCALLGLWYAYCPTGCVLYTFGSPHVICATSGQRD</sequence>
<dbReference type="GO" id="GO:1902742">
    <property type="term" value="P:apoptotic process involved in development"/>
    <property type="evidence" value="ECO:0007669"/>
    <property type="project" value="TreeGrafter"/>
</dbReference>
<protein>
    <recommendedName>
        <fullName evidence="7">XK-related protein</fullName>
    </recommendedName>
</protein>
<feature type="transmembrane region" description="Helical" evidence="7">
    <location>
        <begin position="277"/>
        <end position="298"/>
    </location>
</feature>
<proteinExistence type="inferred from homology"/>
<gene>
    <name evidence="9" type="ORF">OSB1V03_LOCUS9244</name>
</gene>
<reference evidence="9" key="1">
    <citation type="submission" date="2020-11" db="EMBL/GenBank/DDBJ databases">
        <authorList>
            <person name="Tran Van P."/>
        </authorList>
    </citation>
    <scope>NUCLEOTIDE SEQUENCE</scope>
</reference>
<dbReference type="Proteomes" id="UP000759131">
    <property type="component" value="Unassembled WGS sequence"/>
</dbReference>
<evidence type="ECO:0000256" key="4">
    <source>
        <dbReference type="ARBA" id="ARBA00022692"/>
    </source>
</evidence>
<feature type="transmembrane region" description="Helical" evidence="7">
    <location>
        <begin position="562"/>
        <end position="582"/>
    </location>
</feature>
<dbReference type="PANTHER" id="PTHR16024:SF6">
    <property type="entry name" value="XK-RELATED PROTEIN"/>
    <property type="match status" value="1"/>
</dbReference>
<dbReference type="OrthoDB" id="6136301at2759"/>
<name>A0A7R9KT54_9ACAR</name>
<evidence type="ECO:0000256" key="3">
    <source>
        <dbReference type="ARBA" id="ARBA00022475"/>
    </source>
</evidence>
<dbReference type="GO" id="GO:0070782">
    <property type="term" value="P:phosphatidylserine exposure on apoptotic cell surface"/>
    <property type="evidence" value="ECO:0007669"/>
    <property type="project" value="TreeGrafter"/>
</dbReference>
<dbReference type="PANTHER" id="PTHR16024">
    <property type="entry name" value="XK-RELATED PROTEIN"/>
    <property type="match status" value="1"/>
</dbReference>
<feature type="transmembrane region" description="Helical" evidence="7">
    <location>
        <begin position="537"/>
        <end position="556"/>
    </location>
</feature>
<comment type="similarity">
    <text evidence="2 7">Belongs to the XK family.</text>
</comment>
<evidence type="ECO:0000256" key="6">
    <source>
        <dbReference type="ARBA" id="ARBA00023136"/>
    </source>
</evidence>
<dbReference type="SUPFAM" id="SSF52540">
    <property type="entry name" value="P-loop containing nucleoside triphosphate hydrolases"/>
    <property type="match status" value="1"/>
</dbReference>
<dbReference type="Pfam" id="PF09815">
    <property type="entry name" value="XK-related"/>
    <property type="match status" value="1"/>
</dbReference>
<comment type="subcellular location">
    <subcellularLocation>
        <location evidence="1">Cell membrane</location>
        <topology evidence="1">Multi-pass membrane protein</topology>
    </subcellularLocation>
    <subcellularLocation>
        <location evidence="7">Membrane</location>
        <topology evidence="7">Multi-pass membrane protein</topology>
    </subcellularLocation>
</comment>
<feature type="compositionally biased region" description="Low complexity" evidence="8">
    <location>
        <begin position="149"/>
        <end position="166"/>
    </location>
</feature>
<evidence type="ECO:0000256" key="7">
    <source>
        <dbReference type="RuleBase" id="RU910716"/>
    </source>
</evidence>
<keyword evidence="3" id="KW-1003">Cell membrane</keyword>
<dbReference type="GO" id="GO:0043652">
    <property type="term" value="P:engulfment of apoptotic cell"/>
    <property type="evidence" value="ECO:0007669"/>
    <property type="project" value="TreeGrafter"/>
</dbReference>
<keyword evidence="6 7" id="KW-0472">Membrane</keyword>
<dbReference type="InterPro" id="IPR050895">
    <property type="entry name" value="XK-related_scramblase"/>
</dbReference>